<protein>
    <submittedName>
        <fullName evidence="1">Uncharacterized protein</fullName>
    </submittedName>
</protein>
<dbReference type="AlphaFoldDB" id="A0AAV8VZH8"/>
<reference evidence="1 2" key="1">
    <citation type="journal article" date="2023" name="Insect Mol. Biol.">
        <title>Genome sequencing provides insights into the evolution of gene families encoding plant cell wall-degrading enzymes in longhorned beetles.</title>
        <authorList>
            <person name="Shin N.R."/>
            <person name="Okamura Y."/>
            <person name="Kirsch R."/>
            <person name="Pauchet Y."/>
        </authorList>
    </citation>
    <scope>NUCLEOTIDE SEQUENCE [LARGE SCALE GENOMIC DNA]</scope>
    <source>
        <strain evidence="1">EAD_L_NR</strain>
    </source>
</reference>
<organism evidence="1 2">
    <name type="scientific">Exocentrus adspersus</name>
    <dbReference type="NCBI Taxonomy" id="1586481"/>
    <lineage>
        <taxon>Eukaryota</taxon>
        <taxon>Metazoa</taxon>
        <taxon>Ecdysozoa</taxon>
        <taxon>Arthropoda</taxon>
        <taxon>Hexapoda</taxon>
        <taxon>Insecta</taxon>
        <taxon>Pterygota</taxon>
        <taxon>Neoptera</taxon>
        <taxon>Endopterygota</taxon>
        <taxon>Coleoptera</taxon>
        <taxon>Polyphaga</taxon>
        <taxon>Cucujiformia</taxon>
        <taxon>Chrysomeloidea</taxon>
        <taxon>Cerambycidae</taxon>
        <taxon>Lamiinae</taxon>
        <taxon>Acanthocinini</taxon>
        <taxon>Exocentrus</taxon>
    </lineage>
</organism>
<comment type="caution">
    <text evidence="1">The sequence shown here is derived from an EMBL/GenBank/DDBJ whole genome shotgun (WGS) entry which is preliminary data.</text>
</comment>
<name>A0AAV8VZH8_9CUCU</name>
<evidence type="ECO:0000313" key="1">
    <source>
        <dbReference type="EMBL" id="KAJ8919016.1"/>
    </source>
</evidence>
<accession>A0AAV8VZH8</accession>
<gene>
    <name evidence="1" type="ORF">NQ315_016921</name>
</gene>
<evidence type="ECO:0000313" key="2">
    <source>
        <dbReference type="Proteomes" id="UP001159042"/>
    </source>
</evidence>
<dbReference type="Proteomes" id="UP001159042">
    <property type="component" value="Unassembled WGS sequence"/>
</dbReference>
<sequence>MDIKIDDAIVRDETQFAVFSYKNKLYLKGKRLVEFVVTDDEITVASVKDLAFFNKEPKLCTNMQVVLCDNVIYTLYACEYEIQPGHCLEAYNLDTDEINYIFENNALDKRVTKIDGDNYVIHSSDMQLFSFQHPSLVETDTLVNESFV</sequence>
<proteinExistence type="predicted"/>
<dbReference type="EMBL" id="JANEYG010000021">
    <property type="protein sequence ID" value="KAJ8919016.1"/>
    <property type="molecule type" value="Genomic_DNA"/>
</dbReference>
<keyword evidence="2" id="KW-1185">Reference proteome</keyword>